<protein>
    <recommendedName>
        <fullName evidence="1">Ribonuclease H</fullName>
        <ecNumber evidence="1">3.1.26.4</ecNumber>
    </recommendedName>
</protein>
<dbReference type="SUPFAM" id="SSF53098">
    <property type="entry name" value="Ribonuclease H-like"/>
    <property type="match status" value="1"/>
</dbReference>
<dbReference type="EC" id="3.1.26.4" evidence="1"/>
<dbReference type="Gene3D" id="3.40.970.10">
    <property type="entry name" value="Ribonuclease H1, N-terminal domain"/>
    <property type="match status" value="1"/>
</dbReference>
<comment type="catalytic activity">
    <reaction evidence="1">
        <text>Endonucleolytic cleavage to 5'-phosphomonoester.</text>
        <dbReference type="EC" id="3.1.26.4"/>
    </reaction>
</comment>
<keyword evidence="2" id="KW-0464">Manganese</keyword>
<dbReference type="Pfam" id="PF01693">
    <property type="entry name" value="Cauli_VI"/>
    <property type="match status" value="1"/>
</dbReference>
<evidence type="ECO:0000256" key="1">
    <source>
        <dbReference type="PIRNR" id="PIRNR037839"/>
    </source>
</evidence>
<comment type="subcellular location">
    <subcellularLocation>
        <location evidence="1">Cytoplasm</location>
    </subcellularLocation>
</comment>
<dbReference type="InterPro" id="IPR011320">
    <property type="entry name" value="RNase_H1_N"/>
</dbReference>
<dbReference type="Proteomes" id="UP000265341">
    <property type="component" value="Unassembled WGS sequence"/>
</dbReference>
<feature type="binding site" evidence="2">
    <location>
        <position position="231"/>
    </location>
    <ligand>
        <name>Mg(2+)</name>
        <dbReference type="ChEBI" id="CHEBI:18420"/>
        <label>1</label>
    </ligand>
</feature>
<evidence type="ECO:0000256" key="2">
    <source>
        <dbReference type="PIRSR" id="PIRSR037839-1"/>
    </source>
</evidence>
<evidence type="ECO:0000259" key="4">
    <source>
        <dbReference type="PROSITE" id="PS50879"/>
    </source>
</evidence>
<dbReference type="GO" id="GO:0004523">
    <property type="term" value="F:RNA-DNA hybrid ribonuclease activity"/>
    <property type="evidence" value="ECO:0007669"/>
    <property type="project" value="UniProtKB-UniRule"/>
</dbReference>
<keyword evidence="1 2" id="KW-0460">Magnesium</keyword>
<keyword evidence="1" id="KW-0540">Nuclease</keyword>
<feature type="domain" description="RNase H type-1" evidence="4">
    <location>
        <begin position="102"/>
        <end position="235"/>
    </location>
</feature>
<dbReference type="InterPro" id="IPR017290">
    <property type="entry name" value="RNase_H_bac"/>
</dbReference>
<comment type="function">
    <text evidence="1">Endonuclease that specifically degrades the RNA of RNA-DNA hybrids.</text>
</comment>
<dbReference type="SUPFAM" id="SSF55658">
    <property type="entry name" value="L9 N-domain-like"/>
    <property type="match status" value="1"/>
</dbReference>
<keyword evidence="1 2" id="KW-0479">Metal-binding</keyword>
<reference evidence="5 6" key="1">
    <citation type="submission" date="2018-08" db="EMBL/GenBank/DDBJ databases">
        <title>Meiothermus roseus NBRC 110900 genome sequencing project.</title>
        <authorList>
            <person name="Da Costa M.S."/>
            <person name="Albuquerque L."/>
            <person name="Raposo P."/>
            <person name="Froufe H.J.C."/>
            <person name="Barroso C.S."/>
            <person name="Egas C."/>
        </authorList>
    </citation>
    <scope>NUCLEOTIDE SEQUENCE [LARGE SCALE GENOMIC DNA]</scope>
    <source>
        <strain evidence="5 6">NBRC 110900</strain>
    </source>
</reference>
<dbReference type="PROSITE" id="PS50879">
    <property type="entry name" value="RNASE_H_1"/>
    <property type="match status" value="1"/>
</dbReference>
<feature type="compositionally biased region" description="Basic and acidic residues" evidence="3">
    <location>
        <begin position="55"/>
        <end position="66"/>
    </location>
</feature>
<dbReference type="GO" id="GO:0046872">
    <property type="term" value="F:metal ion binding"/>
    <property type="evidence" value="ECO:0007669"/>
    <property type="project" value="UniProtKB-KW"/>
</dbReference>
<comment type="caution">
    <text evidence="5">The sequence shown here is derived from an EMBL/GenBank/DDBJ whole genome shotgun (WGS) entry which is preliminary data.</text>
</comment>
<dbReference type="InterPro" id="IPR037056">
    <property type="entry name" value="RNase_H1_N_sf"/>
</dbReference>
<dbReference type="AlphaFoldDB" id="A0A399EQ89"/>
<keyword evidence="1" id="KW-0255">Endonuclease</keyword>
<feature type="binding site" evidence="2">
    <location>
        <position position="172"/>
    </location>
    <ligand>
        <name>Mg(2+)</name>
        <dbReference type="ChEBI" id="CHEBI:18420"/>
        <label>2</label>
    </ligand>
</feature>
<dbReference type="RefSeq" id="WP_245969828.1">
    <property type="nucleotide sequence ID" value="NZ_QWLA01000039.1"/>
</dbReference>
<feature type="binding site" evidence="2">
    <location>
        <position position="149"/>
    </location>
    <ligand>
        <name>Mg(2+)</name>
        <dbReference type="ChEBI" id="CHEBI:18420"/>
        <label>2</label>
    </ligand>
</feature>
<accession>A0A399EQ89</accession>
<dbReference type="Gene3D" id="3.30.420.10">
    <property type="entry name" value="Ribonuclease H-like superfamily/Ribonuclease H"/>
    <property type="match status" value="1"/>
</dbReference>
<dbReference type="InterPro" id="IPR036397">
    <property type="entry name" value="RNaseH_sf"/>
</dbReference>
<keyword evidence="1 5" id="KW-0378">Hydrolase</keyword>
<dbReference type="PIRSF" id="PIRSF037839">
    <property type="entry name" value="Ribonuclease_H"/>
    <property type="match status" value="1"/>
</dbReference>
<gene>
    <name evidence="5" type="primary">rnhA_1</name>
    <name evidence="5" type="ORF">Mrose_02104</name>
</gene>
<organism evidence="5 6">
    <name type="scientific">Calidithermus roseus</name>
    <dbReference type="NCBI Taxonomy" id="1644118"/>
    <lineage>
        <taxon>Bacteria</taxon>
        <taxon>Thermotogati</taxon>
        <taxon>Deinococcota</taxon>
        <taxon>Deinococci</taxon>
        <taxon>Thermales</taxon>
        <taxon>Thermaceae</taxon>
        <taxon>Calidithermus</taxon>
    </lineage>
</organism>
<comment type="similarity">
    <text evidence="1">Belongs to the RNase H family.</text>
</comment>
<feature type="binding site" evidence="2">
    <location>
        <position position="111"/>
    </location>
    <ligand>
        <name>Mg(2+)</name>
        <dbReference type="ChEBI" id="CHEBI:18420"/>
        <label>1</label>
    </ligand>
</feature>
<evidence type="ECO:0000313" key="5">
    <source>
        <dbReference type="EMBL" id="RIH85660.1"/>
    </source>
</evidence>
<comment type="cofactor">
    <cofactor evidence="2">
        <name>Mn(2+)</name>
        <dbReference type="ChEBI" id="CHEBI:29035"/>
    </cofactor>
    <cofactor evidence="2">
        <name>Mg(2+)</name>
        <dbReference type="ChEBI" id="CHEBI:18420"/>
    </cofactor>
    <text evidence="2">Binds 2 metal ions per subunit. Manganese or magnesium.</text>
</comment>
<name>A0A399EQ89_9DEIN</name>
<sequence length="235" mass="25910">MSKKNKYYVVWEGRQKGIFDTWSAAEAQVKGYAGAKYMAFESLEAARAAFAGNPHEHIGRKPKADSRPGAADAATPKADSRLGAAGAATPRADSPRRILSNSPIWDSYSVDAACSGNPGVLEYRCVHTRSREIVFARGPYDAGTNNVGEFLALVEILALCVKKHDPRPIYTDSKIALAWLRDKKANPKNPERLNPLLLERLARAEAWLASHSYPNQVLKWDTEAWGENPADYGRK</sequence>
<evidence type="ECO:0000313" key="6">
    <source>
        <dbReference type="Proteomes" id="UP000265341"/>
    </source>
</evidence>
<proteinExistence type="inferred from homology"/>
<dbReference type="InterPro" id="IPR009027">
    <property type="entry name" value="Ribosomal_bL9/RNase_H1_N"/>
</dbReference>
<dbReference type="InterPro" id="IPR012337">
    <property type="entry name" value="RNaseH-like_sf"/>
</dbReference>
<keyword evidence="1" id="KW-0963">Cytoplasm</keyword>
<dbReference type="GO" id="GO:0005737">
    <property type="term" value="C:cytoplasm"/>
    <property type="evidence" value="ECO:0007669"/>
    <property type="project" value="UniProtKB-SubCell"/>
</dbReference>
<feature type="region of interest" description="Disordered" evidence="3">
    <location>
        <begin position="55"/>
        <end position="95"/>
    </location>
</feature>
<keyword evidence="6" id="KW-1185">Reference proteome</keyword>
<dbReference type="InterPro" id="IPR002156">
    <property type="entry name" value="RNaseH_domain"/>
</dbReference>
<evidence type="ECO:0000256" key="3">
    <source>
        <dbReference type="SAM" id="MobiDB-lite"/>
    </source>
</evidence>
<dbReference type="EMBL" id="QWLA01000039">
    <property type="protein sequence ID" value="RIH85660.1"/>
    <property type="molecule type" value="Genomic_DNA"/>
</dbReference>
<dbReference type="GO" id="GO:0003676">
    <property type="term" value="F:nucleic acid binding"/>
    <property type="evidence" value="ECO:0007669"/>
    <property type="project" value="UniProtKB-UniRule"/>
</dbReference>